<dbReference type="EMBL" id="PGOL01000570">
    <property type="protein sequence ID" value="PKI68184.1"/>
    <property type="molecule type" value="Genomic_DNA"/>
</dbReference>
<reference evidence="2 3" key="1">
    <citation type="submission" date="2017-11" db="EMBL/GenBank/DDBJ databases">
        <title>De-novo sequencing of pomegranate (Punica granatum L.) genome.</title>
        <authorList>
            <person name="Akparov Z."/>
            <person name="Amiraslanov A."/>
            <person name="Hajiyeva S."/>
            <person name="Abbasov M."/>
            <person name="Kaur K."/>
            <person name="Hamwieh A."/>
            <person name="Solovyev V."/>
            <person name="Salamov A."/>
            <person name="Braich B."/>
            <person name="Kosarev P."/>
            <person name="Mahmoud A."/>
            <person name="Hajiyev E."/>
            <person name="Babayeva S."/>
            <person name="Izzatullayeva V."/>
            <person name="Mammadov A."/>
            <person name="Mammadov A."/>
            <person name="Sharifova S."/>
            <person name="Ojaghi J."/>
            <person name="Eynullazada K."/>
            <person name="Bayramov B."/>
            <person name="Abdulazimova A."/>
            <person name="Shahmuradov I."/>
        </authorList>
    </citation>
    <scope>NUCLEOTIDE SEQUENCE [LARGE SCALE GENOMIC DNA]</scope>
    <source>
        <strain evidence="3">cv. AG2017</strain>
        <tissue evidence="2">Leaf</tissue>
    </source>
</reference>
<dbReference type="GO" id="GO:0019432">
    <property type="term" value="P:triglyceride biosynthetic process"/>
    <property type="evidence" value="ECO:0007669"/>
    <property type="project" value="TreeGrafter"/>
</dbReference>
<organism evidence="2 3">
    <name type="scientific">Punica granatum</name>
    <name type="common">Pomegranate</name>
    <dbReference type="NCBI Taxonomy" id="22663"/>
    <lineage>
        <taxon>Eukaryota</taxon>
        <taxon>Viridiplantae</taxon>
        <taxon>Streptophyta</taxon>
        <taxon>Embryophyta</taxon>
        <taxon>Tracheophyta</taxon>
        <taxon>Spermatophyta</taxon>
        <taxon>Magnoliopsida</taxon>
        <taxon>eudicotyledons</taxon>
        <taxon>Gunneridae</taxon>
        <taxon>Pentapetalae</taxon>
        <taxon>rosids</taxon>
        <taxon>malvids</taxon>
        <taxon>Myrtales</taxon>
        <taxon>Lythraceae</taxon>
        <taxon>Punica</taxon>
    </lineage>
</organism>
<comment type="caution">
    <text evidence="2">The sequence shown here is derived from an EMBL/GenBank/DDBJ whole genome shotgun (WGS) entry which is preliminary data.</text>
</comment>
<evidence type="ECO:0000313" key="2">
    <source>
        <dbReference type="EMBL" id="PKI68184.1"/>
    </source>
</evidence>
<dbReference type="PANTHER" id="PTHR31650">
    <property type="entry name" value="O-ACYLTRANSFERASE (WSD1-LIKE) FAMILY PROTEIN"/>
    <property type="match status" value="1"/>
</dbReference>
<dbReference type="Pfam" id="PF06974">
    <property type="entry name" value="WS_DGAT_C"/>
    <property type="match status" value="1"/>
</dbReference>
<name>A0A2I0KI41_PUNGR</name>
<dbReference type="GO" id="GO:0008374">
    <property type="term" value="F:O-acyltransferase activity"/>
    <property type="evidence" value="ECO:0007669"/>
    <property type="project" value="InterPro"/>
</dbReference>
<dbReference type="Gene3D" id="3.30.559.10">
    <property type="entry name" value="Chloramphenicol acetyltransferase-like domain"/>
    <property type="match status" value="1"/>
</dbReference>
<dbReference type="InterPro" id="IPR023213">
    <property type="entry name" value="CAT-like_dom_sf"/>
</dbReference>
<evidence type="ECO:0000259" key="1">
    <source>
        <dbReference type="Pfam" id="PF06974"/>
    </source>
</evidence>
<dbReference type="InterPro" id="IPR009721">
    <property type="entry name" value="O-acyltransferase_WSD1_C"/>
</dbReference>
<keyword evidence="3" id="KW-1185">Reference proteome</keyword>
<protein>
    <recommendedName>
        <fullName evidence="1">O-acyltransferase WSD1 C-terminal domain-containing protein</fullName>
    </recommendedName>
</protein>
<dbReference type="InterPro" id="IPR045034">
    <property type="entry name" value="O-acyltransferase_WSD1-like"/>
</dbReference>
<proteinExistence type="predicted"/>
<dbReference type="PANTHER" id="PTHR31650:SF41">
    <property type="entry name" value="O-ACYLTRANSFERASE WSD1-LIKE ISOFORM X1"/>
    <property type="match status" value="1"/>
</dbReference>
<dbReference type="GO" id="GO:0005886">
    <property type="term" value="C:plasma membrane"/>
    <property type="evidence" value="ECO:0007669"/>
    <property type="project" value="TreeGrafter"/>
</dbReference>
<feature type="domain" description="O-acyltransferase WSD1 C-terminal" evidence="1">
    <location>
        <begin position="245"/>
        <end position="388"/>
    </location>
</feature>
<dbReference type="Proteomes" id="UP000233551">
    <property type="component" value="Unassembled WGS sequence"/>
</dbReference>
<accession>A0A2I0KI41</accession>
<evidence type="ECO:0000313" key="3">
    <source>
        <dbReference type="Proteomes" id="UP000233551"/>
    </source>
</evidence>
<gene>
    <name evidence="2" type="ORF">CRG98_011483</name>
</gene>
<sequence length="398" mass="44174">MGSLADGSDEPLTPAGRLFLQKETNQVVYCALGMKHPIDVEAMKASVKGSIMGKHPRFGSLLVRDRRGVEHWRRTELDIDRHFVVVDEPVTDSGDDEAAVNEYMADLSISSGLSTDKPLWEVHVLRVHYCLVLRVHHSLGDGISLMSMFLAFGGDGVELWPRKLATARFWLKDMKLAKAAVPDATINDVLFGVLSRGLSKYLDEKCPNSMQEGLPITGVAMVNLRKQPGLQEFADMMTKNPGLRWGNRFGFVLLPLYYRKNDDPLEHLRKAKKMLDQRKNSLEAHFSYWIGNLVMSCFGAKAAGVLNRRILCNTTFTISNVVGPQEEIAYAGNPITYIKANSSSLPHALTMHMVSYAGWADLQILVAKDIIPDPELLAKCFEDALLEMTATAAAALKD</sequence>
<dbReference type="SUPFAM" id="SSF52777">
    <property type="entry name" value="CoA-dependent acyltransferases"/>
    <property type="match status" value="1"/>
</dbReference>
<dbReference type="STRING" id="22663.A0A2I0KI41"/>
<dbReference type="AlphaFoldDB" id="A0A2I0KI41"/>